<name>A0ABM8I9V4_9BACE</name>
<feature type="transmembrane region" description="Helical" evidence="1">
    <location>
        <begin position="118"/>
        <end position="136"/>
    </location>
</feature>
<dbReference type="Proteomes" id="UP001496674">
    <property type="component" value="Chromosome"/>
</dbReference>
<keyword evidence="1" id="KW-1133">Transmembrane helix</keyword>
<accession>A0ABM8I9V4</accession>
<keyword evidence="1" id="KW-0472">Membrane</keyword>
<evidence type="ECO:0000313" key="2">
    <source>
        <dbReference type="EMBL" id="BEG98812.1"/>
    </source>
</evidence>
<dbReference type="RefSeq" id="WP_353334018.1">
    <property type="nucleotide sequence ID" value="NZ_AP028055.1"/>
</dbReference>
<feature type="transmembrane region" description="Helical" evidence="1">
    <location>
        <begin position="54"/>
        <end position="74"/>
    </location>
</feature>
<reference evidence="2 3" key="1">
    <citation type="submission" date="2023-04" db="EMBL/GenBank/DDBJ databases">
        <title>Draft genome sequence of acteroides sedimenti strain YN3PY1.</title>
        <authorList>
            <person name="Yoshida N."/>
        </authorList>
    </citation>
    <scope>NUCLEOTIDE SEQUENCE [LARGE SCALE GENOMIC DNA]</scope>
    <source>
        <strain evidence="2 3">YN3PY1</strain>
    </source>
</reference>
<protein>
    <recommendedName>
        <fullName evidence="4">Transmembrane protein</fullName>
    </recommendedName>
</protein>
<keyword evidence="1" id="KW-0812">Transmembrane</keyword>
<evidence type="ECO:0000256" key="1">
    <source>
        <dbReference type="SAM" id="Phobius"/>
    </source>
</evidence>
<evidence type="ECO:0008006" key="4">
    <source>
        <dbReference type="Google" id="ProtNLM"/>
    </source>
</evidence>
<organism evidence="2 3">
    <name type="scientific">Bacteroides sedimenti</name>
    <dbReference type="NCBI Taxonomy" id="2136147"/>
    <lineage>
        <taxon>Bacteria</taxon>
        <taxon>Pseudomonadati</taxon>
        <taxon>Bacteroidota</taxon>
        <taxon>Bacteroidia</taxon>
        <taxon>Bacteroidales</taxon>
        <taxon>Bacteroidaceae</taxon>
        <taxon>Bacteroides</taxon>
    </lineage>
</organism>
<proteinExistence type="predicted"/>
<gene>
    <name evidence="2" type="ORF">BSYN_10770</name>
</gene>
<keyword evidence="3" id="KW-1185">Reference proteome</keyword>
<feature type="transmembrane region" description="Helical" evidence="1">
    <location>
        <begin position="16"/>
        <end position="42"/>
    </location>
</feature>
<sequence length="154" mass="17434">METQIKATIKKLRIQYGLYLVIAVLIMVLYQTGVILEGAYAYDDTMRYALETTGIIATMALVPVSLKLFSIKLVKRIQSAPLEEALKRYMRWSTVRLMLLALATYLNIMIFYMVLSNVGGLCALIGVTASLFCLPGEKRMREELNLITNNEDKE</sequence>
<dbReference type="EMBL" id="AP028055">
    <property type="protein sequence ID" value="BEG98812.1"/>
    <property type="molecule type" value="Genomic_DNA"/>
</dbReference>
<feature type="transmembrane region" description="Helical" evidence="1">
    <location>
        <begin position="95"/>
        <end position="112"/>
    </location>
</feature>
<evidence type="ECO:0000313" key="3">
    <source>
        <dbReference type="Proteomes" id="UP001496674"/>
    </source>
</evidence>